<evidence type="ECO:0000313" key="1">
    <source>
        <dbReference type="EMBL" id="QHB40966.1"/>
    </source>
</evidence>
<gene>
    <name evidence="1" type="ORF">tant81_gp035</name>
</gene>
<sequence length="156" mass="18046">MILFNEKLVLLIIIQKSIIMENNKGKKFPKKPTKKIIWQTAEKAVGNISDMAGALGVSRQTIYDWLKNDKALADRIDELRKGEMIDLAKEGLRFHLEQKSEKSIHFVLERLARQEGFGRFVQIQDKSKFEDQLKDASDDELIEMLNQTTKKINDGR</sequence>
<name>A0A6B9LGR2_9CAUD</name>
<protein>
    <submittedName>
        <fullName evidence="1">HTH domain containing protein</fullName>
    </submittedName>
</protein>
<keyword evidence="2" id="KW-1185">Reference proteome</keyword>
<dbReference type="InterPro" id="IPR010982">
    <property type="entry name" value="Lambda_DNA-bd_dom_sf"/>
</dbReference>
<accession>A0A6B9LGR2</accession>
<dbReference type="Gene3D" id="1.10.260.40">
    <property type="entry name" value="lambda repressor-like DNA-binding domains"/>
    <property type="match status" value="1"/>
</dbReference>
<reference evidence="1 2" key="1">
    <citation type="journal article" date="2020" name="Viruses">
        <title>Diversity and Host Interactions Among Virulent and Temperate Baltic Sea Flavobacterium Phages.</title>
        <authorList>
            <person name="Nilsson E."/>
            <person name="Bayfield O.W."/>
            <person name="Lundin D."/>
            <person name="Antson A.A."/>
            <person name="Holmfeldt K."/>
        </authorList>
    </citation>
    <scope>NUCLEOTIDE SEQUENCE [LARGE SCALE GENOMIC DNA]</scope>
</reference>
<evidence type="ECO:0000313" key="2">
    <source>
        <dbReference type="Proteomes" id="UP000464671"/>
    </source>
</evidence>
<dbReference type="Proteomes" id="UP000464671">
    <property type="component" value="Segment"/>
</dbReference>
<dbReference type="GO" id="GO:0043565">
    <property type="term" value="F:sequence-specific DNA binding"/>
    <property type="evidence" value="ECO:0007669"/>
    <property type="project" value="InterPro"/>
</dbReference>
<organism evidence="1 2">
    <name type="scientific">Flavobacterium phage vB_FspS_tant8-1</name>
    <dbReference type="NCBI Taxonomy" id="2686278"/>
    <lineage>
        <taxon>Viruses</taxon>
        <taxon>Duplodnaviria</taxon>
        <taxon>Heunggongvirae</taxon>
        <taxon>Uroviricota</taxon>
        <taxon>Caudoviricetes</taxon>
        <taxon>Tantvirus</taxon>
        <taxon>Tantvirus tant</taxon>
    </lineage>
</organism>
<dbReference type="EMBL" id="MN812239">
    <property type="protein sequence ID" value="QHB40966.1"/>
    <property type="molecule type" value="Genomic_DNA"/>
</dbReference>
<proteinExistence type="predicted"/>